<dbReference type="Pfam" id="PF08478">
    <property type="entry name" value="POTRA_1"/>
    <property type="match status" value="1"/>
</dbReference>
<evidence type="ECO:0000256" key="5">
    <source>
        <dbReference type="ARBA" id="ARBA00022692"/>
    </source>
</evidence>
<keyword evidence="3 9" id="KW-0997">Cell inner membrane</keyword>
<evidence type="ECO:0000256" key="3">
    <source>
        <dbReference type="ARBA" id="ARBA00022519"/>
    </source>
</evidence>
<name>A0A520RYN1_9GAMM</name>
<dbReference type="Gene3D" id="3.40.50.11690">
    <property type="entry name" value="Cell division protein FtsQ/DivIB"/>
    <property type="match status" value="1"/>
</dbReference>
<comment type="caution">
    <text evidence="12">The sequence shown here is derived from an EMBL/GenBank/DDBJ whole genome shotgun (WGS) entry which is preliminary data.</text>
</comment>
<keyword evidence="5 9" id="KW-0812">Transmembrane</keyword>
<comment type="subcellular location">
    <subcellularLocation>
        <location evidence="9">Cell inner membrane</location>
        <topology evidence="9">Single-pass type II membrane protein</topology>
    </subcellularLocation>
    <subcellularLocation>
        <location evidence="1">Membrane</location>
    </subcellularLocation>
    <text evidence="9">Localizes to the division septum.</text>
</comment>
<dbReference type="GO" id="GO:0090529">
    <property type="term" value="P:cell septum assembly"/>
    <property type="evidence" value="ECO:0007669"/>
    <property type="project" value="InterPro"/>
</dbReference>
<evidence type="ECO:0000313" key="12">
    <source>
        <dbReference type="EMBL" id="RZO75319.1"/>
    </source>
</evidence>
<dbReference type="InterPro" id="IPR034746">
    <property type="entry name" value="POTRA"/>
</dbReference>
<keyword evidence="2 9" id="KW-1003">Cell membrane</keyword>
<dbReference type="PANTHER" id="PTHR35851">
    <property type="entry name" value="CELL DIVISION PROTEIN FTSQ"/>
    <property type="match status" value="1"/>
</dbReference>
<feature type="transmembrane region" description="Helical" evidence="9">
    <location>
        <begin position="33"/>
        <end position="52"/>
    </location>
</feature>
<feature type="region of interest" description="Disordered" evidence="10">
    <location>
        <begin position="1"/>
        <end position="22"/>
    </location>
</feature>
<evidence type="ECO:0000313" key="13">
    <source>
        <dbReference type="Proteomes" id="UP000320404"/>
    </source>
</evidence>
<dbReference type="AlphaFoldDB" id="A0A520RYN1"/>
<evidence type="ECO:0000256" key="10">
    <source>
        <dbReference type="SAM" id="MobiDB-lite"/>
    </source>
</evidence>
<accession>A0A520RYN1</accession>
<evidence type="ECO:0000256" key="4">
    <source>
        <dbReference type="ARBA" id="ARBA00022618"/>
    </source>
</evidence>
<comment type="function">
    <text evidence="9">Essential cell division protein. May link together the upstream cell division proteins, which are predominantly cytoplasmic, with the downstream cell division proteins, which are predominantly periplasmic. May control correct divisome assembly.</text>
</comment>
<dbReference type="GO" id="GO:0032153">
    <property type="term" value="C:cell division site"/>
    <property type="evidence" value="ECO:0007669"/>
    <property type="project" value="UniProtKB-UniRule"/>
</dbReference>
<comment type="subunit">
    <text evidence="9">Part of a complex composed of FtsB, FtsL and FtsQ.</text>
</comment>
<dbReference type="InterPro" id="IPR026579">
    <property type="entry name" value="FtsQ"/>
</dbReference>
<dbReference type="GO" id="GO:0043093">
    <property type="term" value="P:FtsZ-dependent cytokinesis"/>
    <property type="evidence" value="ECO:0007669"/>
    <property type="project" value="UniProtKB-UniRule"/>
</dbReference>
<evidence type="ECO:0000256" key="1">
    <source>
        <dbReference type="ARBA" id="ARBA00004370"/>
    </source>
</evidence>
<dbReference type="PANTHER" id="PTHR35851:SF1">
    <property type="entry name" value="CELL DIVISION PROTEIN FTSQ"/>
    <property type="match status" value="1"/>
</dbReference>
<dbReference type="PROSITE" id="PS51779">
    <property type="entry name" value="POTRA"/>
    <property type="match status" value="1"/>
</dbReference>
<evidence type="ECO:0000256" key="6">
    <source>
        <dbReference type="ARBA" id="ARBA00022989"/>
    </source>
</evidence>
<dbReference type="EMBL" id="SHAH01000060">
    <property type="protein sequence ID" value="RZO75319.1"/>
    <property type="molecule type" value="Genomic_DNA"/>
</dbReference>
<keyword evidence="6 9" id="KW-1133">Transmembrane helix</keyword>
<dbReference type="InterPro" id="IPR045335">
    <property type="entry name" value="FtsQ_C_sf"/>
</dbReference>
<organism evidence="12 13">
    <name type="scientific">OM182 bacterium</name>
    <dbReference type="NCBI Taxonomy" id="2510334"/>
    <lineage>
        <taxon>Bacteria</taxon>
        <taxon>Pseudomonadati</taxon>
        <taxon>Pseudomonadota</taxon>
        <taxon>Gammaproteobacteria</taxon>
        <taxon>OMG group</taxon>
        <taxon>OM182 clade</taxon>
    </lineage>
</organism>
<sequence length="271" mass="30522">MAIARRTKTTEPSIRMEPGRVHRGGQPLNRGAVVARRLILLALLVLTTGVLLQQNRDIVAEIFSRPVTKVRMDNQWQHVSEQEIGNLLTGLLGAGFFNFDVEGTKLRLEQHPWIRHAAVKKIWPDTLALSIQEEVAIARWSDGQLLNQYGEVFRPPGADQFASLPMLSGPAQEQIKVMEQYRALSQQLFSAGLRVTALSLSQRGNWTLELNREITVTAGREQVSERLGRFIDFYRSQQDMEARAIVSVDLRYDNGLAIKRAEEELAGVAVR</sequence>
<evidence type="ECO:0000256" key="8">
    <source>
        <dbReference type="ARBA" id="ARBA00023306"/>
    </source>
</evidence>
<feature type="domain" description="POTRA" evidence="11">
    <location>
        <begin position="65"/>
        <end position="134"/>
    </location>
</feature>
<keyword evidence="4 9" id="KW-0132">Cell division</keyword>
<evidence type="ECO:0000256" key="2">
    <source>
        <dbReference type="ARBA" id="ARBA00022475"/>
    </source>
</evidence>
<evidence type="ECO:0000259" key="11">
    <source>
        <dbReference type="PROSITE" id="PS51779"/>
    </source>
</evidence>
<evidence type="ECO:0000256" key="9">
    <source>
        <dbReference type="HAMAP-Rule" id="MF_00911"/>
    </source>
</evidence>
<dbReference type="HAMAP" id="MF_00911">
    <property type="entry name" value="FtsQ_subfam"/>
    <property type="match status" value="1"/>
</dbReference>
<keyword evidence="7 9" id="KW-0472">Membrane</keyword>
<keyword evidence="8 9" id="KW-0131">Cell cycle</keyword>
<comment type="similarity">
    <text evidence="9">Belongs to the FtsQ/DivIB family. FtsQ subfamily.</text>
</comment>
<dbReference type="InterPro" id="IPR005548">
    <property type="entry name" value="Cell_div_FtsQ/DivIB_C"/>
</dbReference>
<dbReference type="GO" id="GO:0005886">
    <property type="term" value="C:plasma membrane"/>
    <property type="evidence" value="ECO:0007669"/>
    <property type="project" value="UniProtKB-SubCell"/>
</dbReference>
<dbReference type="Pfam" id="PF03799">
    <property type="entry name" value="FtsQ_DivIB_C"/>
    <property type="match status" value="1"/>
</dbReference>
<dbReference type="Gene3D" id="3.10.20.310">
    <property type="entry name" value="membrane protein fhac"/>
    <property type="match status" value="1"/>
</dbReference>
<reference evidence="12 13" key="1">
    <citation type="submission" date="2019-02" db="EMBL/GenBank/DDBJ databases">
        <title>Prokaryotic population dynamics and viral predation in marine succession experiment using metagenomics: the confinement effect.</title>
        <authorList>
            <person name="Haro-Moreno J.M."/>
            <person name="Rodriguez-Valera F."/>
            <person name="Lopez-Perez M."/>
        </authorList>
    </citation>
    <scope>NUCLEOTIDE SEQUENCE [LARGE SCALE GENOMIC DNA]</scope>
    <source>
        <strain evidence="12">MED-G158</strain>
    </source>
</reference>
<dbReference type="InterPro" id="IPR013685">
    <property type="entry name" value="POTRA_FtsQ_type"/>
</dbReference>
<dbReference type="Proteomes" id="UP000320404">
    <property type="component" value="Unassembled WGS sequence"/>
</dbReference>
<gene>
    <name evidence="9" type="primary">ftsQ</name>
    <name evidence="12" type="ORF">EVA69_04425</name>
</gene>
<proteinExistence type="inferred from homology"/>
<evidence type="ECO:0000256" key="7">
    <source>
        <dbReference type="ARBA" id="ARBA00023136"/>
    </source>
</evidence>
<protein>
    <recommendedName>
        <fullName evidence="9">Cell division protein FtsQ</fullName>
    </recommendedName>
</protein>